<keyword evidence="3" id="KW-1185">Reference proteome</keyword>
<dbReference type="Gene3D" id="3.10.310.10">
    <property type="entry name" value="Diaminopimelate Epimerase, Chain A, domain 1"/>
    <property type="match status" value="2"/>
</dbReference>
<dbReference type="GO" id="GO:0016853">
    <property type="term" value="F:isomerase activity"/>
    <property type="evidence" value="ECO:0007669"/>
    <property type="project" value="TreeGrafter"/>
</dbReference>
<sequence length="323" mass="34763">MSPEPASFVTLDVFTAKGFAGNQLAVIKVREDRLSTKQKQSIAREFNFSETVFLHYDSPSQPPKLEIFTPVNEMHFAGHPVIGLGHVLFRGLLVDLPVSGTAEGEGFRTQTVITKAGPVGIHYNPGSQIVSAEIPHNVHLHSNPVPVENLVRTQLGLQAAAKAGRLQTEYPVLSIVKGVTYVLADLTDAPEVFAGIAAGPSPTVDLDEGWSPSFAGVMYYRHIGSTHTEQGTMVQQLRVRMIAIDLEDPACGSGSAALAAYLSLQDGSRNGKHRYIIDQGSEIERQSNITVEVLLNERGDGISSILLAGQAALVTEGRIHLPE</sequence>
<reference evidence="2" key="1">
    <citation type="submission" date="2021-01" db="EMBL/GenBank/DDBJ databases">
        <authorList>
            <consortium name="Aspergillus puulaauensis MK2 genome sequencing consortium"/>
            <person name="Kazuki M."/>
            <person name="Futagami T."/>
        </authorList>
    </citation>
    <scope>NUCLEOTIDE SEQUENCE</scope>
    <source>
        <strain evidence="2">MK2</strain>
    </source>
</reference>
<dbReference type="RefSeq" id="XP_041555773.1">
    <property type="nucleotide sequence ID" value="XM_041703049.1"/>
</dbReference>
<dbReference type="Proteomes" id="UP000654913">
    <property type="component" value="Chromosome 4"/>
</dbReference>
<dbReference type="OrthoDB" id="75169at2759"/>
<dbReference type="AlphaFoldDB" id="A0A7R7XMZ4"/>
<dbReference type="PANTHER" id="PTHR13774:SF32">
    <property type="entry name" value="ANTISENSE-ENHANCING SEQUENCE 1"/>
    <property type="match status" value="1"/>
</dbReference>
<evidence type="ECO:0000256" key="1">
    <source>
        <dbReference type="PIRSR" id="PIRSR016184-1"/>
    </source>
</evidence>
<reference evidence="2" key="2">
    <citation type="submission" date="2021-02" db="EMBL/GenBank/DDBJ databases">
        <title>Aspergillus puulaauensis MK2 genome sequence.</title>
        <authorList>
            <person name="Futagami T."/>
            <person name="Mori K."/>
            <person name="Kadooka C."/>
            <person name="Tanaka T."/>
        </authorList>
    </citation>
    <scope>NUCLEOTIDE SEQUENCE</scope>
    <source>
        <strain evidence="2">MK2</strain>
    </source>
</reference>
<evidence type="ECO:0008006" key="4">
    <source>
        <dbReference type="Google" id="ProtNLM"/>
    </source>
</evidence>
<protein>
    <recommendedName>
        <fullName evidence="4">Phenazine biosynthesis-like protein</fullName>
    </recommendedName>
</protein>
<name>A0A7R7XMZ4_9EURO</name>
<dbReference type="GO" id="GO:0005737">
    <property type="term" value="C:cytoplasm"/>
    <property type="evidence" value="ECO:0007669"/>
    <property type="project" value="TreeGrafter"/>
</dbReference>
<dbReference type="EMBL" id="AP024446">
    <property type="protein sequence ID" value="BCS23579.1"/>
    <property type="molecule type" value="Genomic_DNA"/>
</dbReference>
<dbReference type="Pfam" id="PF02567">
    <property type="entry name" value="PhzC-PhzF"/>
    <property type="match status" value="1"/>
</dbReference>
<proteinExistence type="predicted"/>
<evidence type="ECO:0000313" key="2">
    <source>
        <dbReference type="EMBL" id="BCS23579.1"/>
    </source>
</evidence>
<dbReference type="KEGG" id="apuu:APUU_40023A"/>
<accession>A0A7R7XMZ4</accession>
<dbReference type="GeneID" id="64973584"/>
<feature type="active site" evidence="1">
    <location>
        <position position="50"/>
    </location>
</feature>
<evidence type="ECO:0000313" key="3">
    <source>
        <dbReference type="Proteomes" id="UP000654913"/>
    </source>
</evidence>
<organism evidence="2 3">
    <name type="scientific">Aspergillus puulaauensis</name>
    <dbReference type="NCBI Taxonomy" id="1220207"/>
    <lineage>
        <taxon>Eukaryota</taxon>
        <taxon>Fungi</taxon>
        <taxon>Dikarya</taxon>
        <taxon>Ascomycota</taxon>
        <taxon>Pezizomycotina</taxon>
        <taxon>Eurotiomycetes</taxon>
        <taxon>Eurotiomycetidae</taxon>
        <taxon>Eurotiales</taxon>
        <taxon>Aspergillaceae</taxon>
        <taxon>Aspergillus</taxon>
    </lineage>
</organism>
<gene>
    <name evidence="2" type="ORF">APUU_40023A</name>
</gene>
<dbReference type="SUPFAM" id="SSF54506">
    <property type="entry name" value="Diaminopimelate epimerase-like"/>
    <property type="match status" value="1"/>
</dbReference>
<dbReference type="PIRSF" id="PIRSF016184">
    <property type="entry name" value="PhzC_PhzF"/>
    <property type="match status" value="1"/>
</dbReference>
<dbReference type="InterPro" id="IPR003719">
    <property type="entry name" value="Phenazine_PhzF-like"/>
</dbReference>
<dbReference type="PANTHER" id="PTHR13774">
    <property type="entry name" value="PHENAZINE BIOSYNTHESIS PROTEIN"/>
    <property type="match status" value="1"/>
</dbReference>
<dbReference type="NCBIfam" id="TIGR00654">
    <property type="entry name" value="PhzF_family"/>
    <property type="match status" value="1"/>
</dbReference>